<evidence type="ECO:0000256" key="3">
    <source>
        <dbReference type="ARBA" id="ARBA00022448"/>
    </source>
</evidence>
<proteinExistence type="inferred from homology"/>
<dbReference type="SUPFAM" id="SSF103473">
    <property type="entry name" value="MFS general substrate transporter"/>
    <property type="match status" value="1"/>
</dbReference>
<evidence type="ECO:0000256" key="2">
    <source>
        <dbReference type="ARBA" id="ARBA00006727"/>
    </source>
</evidence>
<evidence type="ECO:0000256" key="5">
    <source>
        <dbReference type="ARBA" id="ARBA00022989"/>
    </source>
</evidence>
<dbReference type="OrthoDB" id="5667at2759"/>
<dbReference type="AlphaFoldDB" id="A0A6A6Q5Q5"/>
<dbReference type="EMBL" id="MU001631">
    <property type="protein sequence ID" value="KAF2487778.1"/>
    <property type="molecule type" value="Genomic_DNA"/>
</dbReference>
<evidence type="ECO:0000313" key="10">
    <source>
        <dbReference type="Proteomes" id="UP000799767"/>
    </source>
</evidence>
<evidence type="ECO:0000256" key="1">
    <source>
        <dbReference type="ARBA" id="ARBA00004141"/>
    </source>
</evidence>
<comment type="similarity">
    <text evidence="2">Belongs to the major facilitator superfamily. Monocarboxylate porter (TC 2.A.1.13) family.</text>
</comment>
<keyword evidence="10" id="KW-1185">Reference proteome</keyword>
<keyword evidence="4 7" id="KW-0812">Transmembrane</keyword>
<evidence type="ECO:0000259" key="8">
    <source>
        <dbReference type="PROSITE" id="PS50850"/>
    </source>
</evidence>
<keyword evidence="3" id="KW-0813">Transport</keyword>
<organism evidence="9 10">
    <name type="scientific">Neohortaea acidophila</name>
    <dbReference type="NCBI Taxonomy" id="245834"/>
    <lineage>
        <taxon>Eukaryota</taxon>
        <taxon>Fungi</taxon>
        <taxon>Dikarya</taxon>
        <taxon>Ascomycota</taxon>
        <taxon>Pezizomycotina</taxon>
        <taxon>Dothideomycetes</taxon>
        <taxon>Dothideomycetidae</taxon>
        <taxon>Mycosphaerellales</taxon>
        <taxon>Teratosphaeriaceae</taxon>
        <taxon>Neohortaea</taxon>
    </lineage>
</organism>
<dbReference type="InterPro" id="IPR020846">
    <property type="entry name" value="MFS_dom"/>
</dbReference>
<feature type="transmembrane region" description="Helical" evidence="7">
    <location>
        <begin position="409"/>
        <end position="435"/>
    </location>
</feature>
<feature type="transmembrane region" description="Helical" evidence="7">
    <location>
        <begin position="312"/>
        <end position="336"/>
    </location>
</feature>
<dbReference type="InterPro" id="IPR050327">
    <property type="entry name" value="Proton-linked_MCT"/>
</dbReference>
<accession>A0A6A6Q5Q5</accession>
<feature type="transmembrane region" description="Helical" evidence="7">
    <location>
        <begin position="342"/>
        <end position="368"/>
    </location>
</feature>
<dbReference type="GO" id="GO:0022857">
    <property type="term" value="F:transmembrane transporter activity"/>
    <property type="evidence" value="ECO:0007669"/>
    <property type="project" value="InterPro"/>
</dbReference>
<dbReference type="Gene3D" id="1.20.1250.20">
    <property type="entry name" value="MFS general substrate transporter like domains"/>
    <property type="match status" value="2"/>
</dbReference>
<gene>
    <name evidence="9" type="ORF">BDY17DRAFT_244548</name>
</gene>
<evidence type="ECO:0000256" key="7">
    <source>
        <dbReference type="SAM" id="Phobius"/>
    </source>
</evidence>
<dbReference type="RefSeq" id="XP_033594347.1">
    <property type="nucleotide sequence ID" value="XM_033730545.1"/>
</dbReference>
<dbReference type="GeneID" id="54471547"/>
<feature type="domain" description="Major facilitator superfamily (MFS) profile" evidence="8">
    <location>
        <begin position="50"/>
        <end position="440"/>
    </location>
</feature>
<protein>
    <submittedName>
        <fullName evidence="9">Major facilitator superfamily domain-containing protein</fullName>
    </submittedName>
</protein>
<evidence type="ECO:0000313" key="9">
    <source>
        <dbReference type="EMBL" id="KAF2487778.1"/>
    </source>
</evidence>
<feature type="transmembrane region" description="Helical" evidence="7">
    <location>
        <begin position="88"/>
        <end position="106"/>
    </location>
</feature>
<sequence>MVDDGQKEKVGDDNPAASSCVRDFASAEQGLAQPAKPTIPPEEGLRGWLTCIGAFFGVFASFGVLNVIGIFQITYQEGYLRNYSPSDITWIFALQICLMWSPGPLFGRIIDTYGPLPLLIPGAILEVLGLCMTSLSRTYYQIFLAQGLCFGLGAGAIFSACFVCTGQWFVKRRGLAVGIAAAGSGLGGVILPPFFLNVRSAVGFNGALRYLALFIGLLLLVCIALVRSRLPKKKWDVKTKWFDFGLFREKTFALFTIGAFFGMWGLWAPFDFLTSSAVASGFSTDLAIYLISLVNSTSVFGRVLPPYLGDKFGYFNMVTLSAFASAIAILCLWLPFDFHHSHAGLMVFGLVYGFPSGAWVSLLMPCIAKTGELATLGQRFGTFQLVVGLGTLTGLPIQGAILARQGGDIYWGLQMFAFLSLLISAVLSTCTIFILRRERGTWKV</sequence>
<dbReference type="InterPro" id="IPR036259">
    <property type="entry name" value="MFS_trans_sf"/>
</dbReference>
<keyword evidence="5 7" id="KW-1133">Transmembrane helix</keyword>
<dbReference type="InterPro" id="IPR011701">
    <property type="entry name" value="MFS"/>
</dbReference>
<dbReference type="PROSITE" id="PS50850">
    <property type="entry name" value="MFS"/>
    <property type="match status" value="1"/>
</dbReference>
<feature type="transmembrane region" description="Helical" evidence="7">
    <location>
        <begin position="47"/>
        <end position="68"/>
    </location>
</feature>
<dbReference type="PANTHER" id="PTHR11360:SF224">
    <property type="entry name" value="MAJOR FACILITATOR SUPERFAMILY (MFS) PROFILE DOMAIN-CONTAINING PROTEIN-RELATED"/>
    <property type="match status" value="1"/>
</dbReference>
<dbReference type="Pfam" id="PF07690">
    <property type="entry name" value="MFS_1"/>
    <property type="match status" value="1"/>
</dbReference>
<feature type="transmembrane region" description="Helical" evidence="7">
    <location>
        <begin position="175"/>
        <end position="195"/>
    </location>
</feature>
<feature type="transmembrane region" description="Helical" evidence="7">
    <location>
        <begin position="247"/>
        <end position="267"/>
    </location>
</feature>
<name>A0A6A6Q5Q5_9PEZI</name>
<feature type="transmembrane region" description="Helical" evidence="7">
    <location>
        <begin position="142"/>
        <end position="163"/>
    </location>
</feature>
<evidence type="ECO:0000256" key="4">
    <source>
        <dbReference type="ARBA" id="ARBA00022692"/>
    </source>
</evidence>
<dbReference type="GO" id="GO:0016020">
    <property type="term" value="C:membrane"/>
    <property type="evidence" value="ECO:0007669"/>
    <property type="project" value="UniProtKB-SubCell"/>
</dbReference>
<dbReference type="Proteomes" id="UP000799767">
    <property type="component" value="Unassembled WGS sequence"/>
</dbReference>
<feature type="transmembrane region" description="Helical" evidence="7">
    <location>
        <begin position="118"/>
        <end position="136"/>
    </location>
</feature>
<dbReference type="PANTHER" id="PTHR11360">
    <property type="entry name" value="MONOCARBOXYLATE TRANSPORTER"/>
    <property type="match status" value="1"/>
</dbReference>
<keyword evidence="6 7" id="KW-0472">Membrane</keyword>
<reference evidence="9" key="1">
    <citation type="journal article" date="2020" name="Stud. Mycol.">
        <title>101 Dothideomycetes genomes: a test case for predicting lifestyles and emergence of pathogens.</title>
        <authorList>
            <person name="Haridas S."/>
            <person name="Albert R."/>
            <person name="Binder M."/>
            <person name="Bloem J."/>
            <person name="Labutti K."/>
            <person name="Salamov A."/>
            <person name="Andreopoulos B."/>
            <person name="Baker S."/>
            <person name="Barry K."/>
            <person name="Bills G."/>
            <person name="Bluhm B."/>
            <person name="Cannon C."/>
            <person name="Castanera R."/>
            <person name="Culley D."/>
            <person name="Daum C."/>
            <person name="Ezra D."/>
            <person name="Gonzalez J."/>
            <person name="Henrissat B."/>
            <person name="Kuo A."/>
            <person name="Liang C."/>
            <person name="Lipzen A."/>
            <person name="Lutzoni F."/>
            <person name="Magnuson J."/>
            <person name="Mondo S."/>
            <person name="Nolan M."/>
            <person name="Ohm R."/>
            <person name="Pangilinan J."/>
            <person name="Park H.-J."/>
            <person name="Ramirez L."/>
            <person name="Alfaro M."/>
            <person name="Sun H."/>
            <person name="Tritt A."/>
            <person name="Yoshinaga Y."/>
            <person name="Zwiers L.-H."/>
            <person name="Turgeon B."/>
            <person name="Goodwin S."/>
            <person name="Spatafora J."/>
            <person name="Crous P."/>
            <person name="Grigoriev I."/>
        </authorList>
    </citation>
    <scope>NUCLEOTIDE SEQUENCE</scope>
    <source>
        <strain evidence="9">CBS 113389</strain>
    </source>
</reference>
<feature type="transmembrane region" description="Helical" evidence="7">
    <location>
        <begin position="380"/>
        <end position="403"/>
    </location>
</feature>
<evidence type="ECO:0000256" key="6">
    <source>
        <dbReference type="ARBA" id="ARBA00023136"/>
    </source>
</evidence>
<feature type="transmembrane region" description="Helical" evidence="7">
    <location>
        <begin position="207"/>
        <end position="226"/>
    </location>
</feature>
<comment type="subcellular location">
    <subcellularLocation>
        <location evidence="1">Membrane</location>
        <topology evidence="1">Multi-pass membrane protein</topology>
    </subcellularLocation>
</comment>